<gene>
    <name evidence="3" type="ORF">CDD81_5084</name>
</gene>
<proteinExistence type="predicted"/>
<keyword evidence="4" id="KW-1185">Reference proteome</keyword>
<evidence type="ECO:0000256" key="2">
    <source>
        <dbReference type="SAM" id="SignalP"/>
    </source>
</evidence>
<feature type="region of interest" description="Disordered" evidence="1">
    <location>
        <begin position="179"/>
        <end position="225"/>
    </location>
</feature>
<feature type="signal peptide" evidence="2">
    <location>
        <begin position="1"/>
        <end position="24"/>
    </location>
</feature>
<dbReference type="EMBL" id="NJET01000374">
    <property type="protein sequence ID" value="PHH58607.1"/>
    <property type="molecule type" value="Genomic_DNA"/>
</dbReference>
<feature type="compositionally biased region" description="Basic and acidic residues" evidence="1">
    <location>
        <begin position="266"/>
        <end position="277"/>
    </location>
</feature>
<reference evidence="3 4" key="1">
    <citation type="submission" date="2017-06" db="EMBL/GenBank/DDBJ databases">
        <title>Ant-infecting Ophiocordyceps genomes reveal a high diversity of potential behavioral manipulation genes and a possible major role for enterotoxins.</title>
        <authorList>
            <person name="De Bekker C."/>
            <person name="Evans H.C."/>
            <person name="Brachmann A."/>
            <person name="Hughes D.P."/>
        </authorList>
    </citation>
    <scope>NUCLEOTIDE SEQUENCE [LARGE SCALE GENOMIC DNA]</scope>
    <source>
        <strain evidence="3 4">Map64</strain>
    </source>
</reference>
<feature type="region of interest" description="Disordered" evidence="1">
    <location>
        <begin position="70"/>
        <end position="143"/>
    </location>
</feature>
<comment type="caution">
    <text evidence="3">The sequence shown here is derived from an EMBL/GenBank/DDBJ whole genome shotgun (WGS) entry which is preliminary data.</text>
</comment>
<feature type="chain" id="PRO_5012948312" evidence="2">
    <location>
        <begin position="25"/>
        <end position="304"/>
    </location>
</feature>
<sequence>MYSARVFQLLLAAVLVLWTRQSHAVPPPLPWNSRSNNLDAAGGRSDGHQESQSSGFGVFDLMWDRTGSRQSEIPELPSSNDDLRMSSLGASRPTNDLSEAQPQPDEPQSRGRGIYQRLGGRPKSQQLEIPELPPSDDDLRVLPLGASRPTHYLSEAQRQPDDPEPSGRGILHRIRDRFRSRQSDIPEPPPSETDLRVLPLGASRPTFDSSEAQHRPDDSQSSGRDILHRIKDRFRFRQSEIPELPSPETDFRDLPWETSRSTYDLSEARRRPDDPKPVVRVPPPYDVAAEEGMSPLLTGFKMLG</sequence>
<feature type="compositionally biased region" description="Polar residues" evidence="1">
    <location>
        <begin position="88"/>
        <end position="101"/>
    </location>
</feature>
<evidence type="ECO:0000313" key="4">
    <source>
        <dbReference type="Proteomes" id="UP000226192"/>
    </source>
</evidence>
<feature type="region of interest" description="Disordered" evidence="1">
    <location>
        <begin position="238"/>
        <end position="286"/>
    </location>
</feature>
<dbReference type="Proteomes" id="UP000226192">
    <property type="component" value="Unassembled WGS sequence"/>
</dbReference>
<keyword evidence="2" id="KW-0732">Signal</keyword>
<organism evidence="3 4">
    <name type="scientific">Ophiocordyceps australis</name>
    <dbReference type="NCBI Taxonomy" id="1399860"/>
    <lineage>
        <taxon>Eukaryota</taxon>
        <taxon>Fungi</taxon>
        <taxon>Dikarya</taxon>
        <taxon>Ascomycota</taxon>
        <taxon>Pezizomycotina</taxon>
        <taxon>Sordariomycetes</taxon>
        <taxon>Hypocreomycetidae</taxon>
        <taxon>Hypocreales</taxon>
        <taxon>Ophiocordycipitaceae</taxon>
        <taxon>Ophiocordyceps</taxon>
    </lineage>
</organism>
<dbReference type="AlphaFoldDB" id="A0A2C5XQ66"/>
<evidence type="ECO:0000313" key="3">
    <source>
        <dbReference type="EMBL" id="PHH58607.1"/>
    </source>
</evidence>
<accession>A0A2C5XQ66</accession>
<feature type="region of interest" description="Disordered" evidence="1">
    <location>
        <begin position="26"/>
        <end position="54"/>
    </location>
</feature>
<name>A0A2C5XQ66_9HYPO</name>
<evidence type="ECO:0000256" key="1">
    <source>
        <dbReference type="SAM" id="MobiDB-lite"/>
    </source>
</evidence>
<protein>
    <submittedName>
        <fullName evidence="3">Uncharacterized protein</fullName>
    </submittedName>
</protein>